<accession>A0A1H7LW90</accession>
<feature type="transmembrane region" description="Helical" evidence="1">
    <location>
        <begin position="166"/>
        <end position="185"/>
    </location>
</feature>
<dbReference type="STRING" id="573321.SAMN04488505_1011350"/>
<dbReference type="RefSeq" id="WP_089907827.1">
    <property type="nucleotide sequence ID" value="NZ_FOBB01000001.1"/>
</dbReference>
<sequence length="207" mass="22910">MSLKKIDPRFSLLLLFVVAAGLLRILGEGKITPFSNITPIGAMALFGGAYFTGRWKAYLFPLLTLFVSDIIIQQVFYPEFSQGGLLYQGWIWTYAGFTAMVLAGQLIIKKVNVPSLMMASVAAAVAHWLITDFGVWLGGCTDPTTGKLYTKDMAGLLKCYAMAVPYMKAMFFGNLAYGAIFFGVFELIQRRSTLRVVTNDQLQITNE</sequence>
<protein>
    <submittedName>
        <fullName evidence="2">Uncharacterized protein</fullName>
    </submittedName>
</protein>
<dbReference type="AlphaFoldDB" id="A0A1H7LW90"/>
<dbReference type="Pfam" id="PF20221">
    <property type="entry name" value="DUF6580"/>
    <property type="match status" value="1"/>
</dbReference>
<evidence type="ECO:0000256" key="1">
    <source>
        <dbReference type="SAM" id="Phobius"/>
    </source>
</evidence>
<reference evidence="2 3" key="1">
    <citation type="submission" date="2016-10" db="EMBL/GenBank/DDBJ databases">
        <authorList>
            <person name="de Groot N.N."/>
        </authorList>
    </citation>
    <scope>NUCLEOTIDE SEQUENCE [LARGE SCALE GENOMIC DNA]</scope>
    <source>
        <strain evidence="2 3">DSM 21039</strain>
    </source>
</reference>
<feature type="transmembrane region" description="Helical" evidence="1">
    <location>
        <begin position="115"/>
        <end position="137"/>
    </location>
</feature>
<keyword evidence="3" id="KW-1185">Reference proteome</keyword>
<evidence type="ECO:0000313" key="3">
    <source>
        <dbReference type="Proteomes" id="UP000198984"/>
    </source>
</evidence>
<dbReference type="EMBL" id="FOBB01000001">
    <property type="protein sequence ID" value="SEL03230.1"/>
    <property type="molecule type" value="Genomic_DNA"/>
</dbReference>
<gene>
    <name evidence="2" type="ORF">SAMN04488505_1011350</name>
</gene>
<keyword evidence="1" id="KW-1133">Transmembrane helix</keyword>
<dbReference type="OrthoDB" id="9806699at2"/>
<name>A0A1H7LW90_9BACT</name>
<organism evidence="2 3">
    <name type="scientific">Chitinophaga rupis</name>
    <dbReference type="NCBI Taxonomy" id="573321"/>
    <lineage>
        <taxon>Bacteria</taxon>
        <taxon>Pseudomonadati</taxon>
        <taxon>Bacteroidota</taxon>
        <taxon>Chitinophagia</taxon>
        <taxon>Chitinophagales</taxon>
        <taxon>Chitinophagaceae</taxon>
        <taxon>Chitinophaga</taxon>
    </lineage>
</organism>
<feature type="transmembrane region" description="Helical" evidence="1">
    <location>
        <begin position="89"/>
        <end position="108"/>
    </location>
</feature>
<feature type="transmembrane region" description="Helical" evidence="1">
    <location>
        <begin position="37"/>
        <end position="53"/>
    </location>
</feature>
<keyword evidence="1" id="KW-0812">Transmembrane</keyword>
<evidence type="ECO:0000313" key="2">
    <source>
        <dbReference type="EMBL" id="SEL03230.1"/>
    </source>
</evidence>
<proteinExistence type="predicted"/>
<dbReference type="InterPro" id="IPR046487">
    <property type="entry name" value="DUF6580"/>
</dbReference>
<keyword evidence="1" id="KW-0472">Membrane</keyword>
<dbReference type="Proteomes" id="UP000198984">
    <property type="component" value="Unassembled WGS sequence"/>
</dbReference>